<dbReference type="AlphaFoldDB" id="A0A839GPI6"/>
<feature type="active site" description="Charge relay system" evidence="5">
    <location>
        <position position="367"/>
    </location>
</feature>
<dbReference type="Gene3D" id="3.40.50.200">
    <property type="entry name" value="Peptidase S8/S53 domain"/>
    <property type="match status" value="1"/>
</dbReference>
<dbReference type="InterPro" id="IPR000209">
    <property type="entry name" value="Peptidase_S8/S53_dom"/>
</dbReference>
<dbReference type="PROSITE" id="PS51892">
    <property type="entry name" value="SUBTILASE"/>
    <property type="match status" value="1"/>
</dbReference>
<accession>A0A839GPI6</accession>
<name>A0A839GPI6_9BACT</name>
<keyword evidence="3 5" id="KW-0378">Hydrolase</keyword>
<protein>
    <submittedName>
        <fullName evidence="8">Subtilisin family serine protease</fullName>
    </submittedName>
</protein>
<dbReference type="Proteomes" id="UP000563094">
    <property type="component" value="Unassembled WGS sequence"/>
</dbReference>
<dbReference type="InterPro" id="IPR015500">
    <property type="entry name" value="Peptidase_S8_subtilisin-rel"/>
</dbReference>
<feature type="signal peptide" evidence="6">
    <location>
        <begin position="1"/>
        <end position="25"/>
    </location>
</feature>
<keyword evidence="9" id="KW-1185">Reference proteome</keyword>
<dbReference type="PROSITE" id="PS51257">
    <property type="entry name" value="PROKAR_LIPOPROTEIN"/>
    <property type="match status" value="1"/>
</dbReference>
<dbReference type="EMBL" id="JACJIQ010000005">
    <property type="protein sequence ID" value="MBA9076807.1"/>
    <property type="molecule type" value="Genomic_DNA"/>
</dbReference>
<keyword evidence="4 5" id="KW-0720">Serine protease</keyword>
<sequence length="510" mass="55199">MRYCTVILFFWIFSLSCLTGLPALAQQRYWVQFKDKPAPASPEGTPQTRRQLADAPVHQPYLDSLAQCGIKVTGVSKWLNAAAVTASPAQVAHLKQIAFVQDMAPISGFFRPSGRSSPTPPKLLAKGVAQLQPGPLLAAGLTGKGVKIGVIDAGFYQAPEKPGLQPLFAAGRIKAFKDFVNPAQTAPYTQRESYLDFHGTDVLLAIGGFDPDQQLLTGLAPHADYYLARTDHGGRENRVEEENFVRALEWLDSLGVRLVNSSLGYALGFDNPAENYRPRQMDGTSFIARAVQTAIEQKGMTIVVSAGNDGNNRNWQIIGTPADAPGTIAVGATGYSTWTRQGYSGIGPTFIPYLKPDVACFAKDGTSFSAPLITGLAACLLEMNPNLTSAQLTNILRRSGHLYPFGNNYLGYGVPHAGNALALAKAPTPPPLEKALVTAHGNAFTFKDPTFFSEGKGAIVLFRKSSPTLVLEQQTQPSFTRKIKLKRLPNETRTTLQKGRQVVEVEWVTP</sequence>
<dbReference type="PRINTS" id="PR00723">
    <property type="entry name" value="SUBTILISIN"/>
</dbReference>
<evidence type="ECO:0000256" key="3">
    <source>
        <dbReference type="ARBA" id="ARBA00022801"/>
    </source>
</evidence>
<evidence type="ECO:0000313" key="8">
    <source>
        <dbReference type="EMBL" id="MBA9076807.1"/>
    </source>
</evidence>
<evidence type="ECO:0000256" key="1">
    <source>
        <dbReference type="ARBA" id="ARBA00011073"/>
    </source>
</evidence>
<dbReference type="PROSITE" id="PS00138">
    <property type="entry name" value="SUBTILASE_SER"/>
    <property type="match status" value="1"/>
</dbReference>
<keyword evidence="2 5" id="KW-0645">Protease</keyword>
<evidence type="ECO:0000313" key="9">
    <source>
        <dbReference type="Proteomes" id="UP000563094"/>
    </source>
</evidence>
<evidence type="ECO:0000256" key="5">
    <source>
        <dbReference type="PROSITE-ProRule" id="PRU01240"/>
    </source>
</evidence>
<organism evidence="8 9">
    <name type="scientific">Rufibacter quisquiliarum</name>
    <dbReference type="NCBI Taxonomy" id="1549639"/>
    <lineage>
        <taxon>Bacteria</taxon>
        <taxon>Pseudomonadati</taxon>
        <taxon>Bacteroidota</taxon>
        <taxon>Cytophagia</taxon>
        <taxon>Cytophagales</taxon>
        <taxon>Hymenobacteraceae</taxon>
        <taxon>Rufibacter</taxon>
    </lineage>
</organism>
<comment type="caution">
    <text evidence="8">The sequence shown here is derived from an EMBL/GenBank/DDBJ whole genome shotgun (WGS) entry which is preliminary data.</text>
</comment>
<gene>
    <name evidence="8" type="ORF">FHS90_001515</name>
</gene>
<evidence type="ECO:0000256" key="6">
    <source>
        <dbReference type="SAM" id="SignalP"/>
    </source>
</evidence>
<feature type="active site" description="Charge relay system" evidence="5">
    <location>
        <position position="152"/>
    </location>
</feature>
<dbReference type="InterPro" id="IPR023828">
    <property type="entry name" value="Peptidase_S8_Ser-AS"/>
</dbReference>
<keyword evidence="6" id="KW-0732">Signal</keyword>
<evidence type="ECO:0000256" key="2">
    <source>
        <dbReference type="ARBA" id="ARBA00022670"/>
    </source>
</evidence>
<dbReference type="PANTHER" id="PTHR43806:SF67">
    <property type="entry name" value="EGF-LIKE DOMAIN-CONTAINING PROTEIN"/>
    <property type="match status" value="1"/>
</dbReference>
<evidence type="ECO:0000256" key="4">
    <source>
        <dbReference type="ARBA" id="ARBA00022825"/>
    </source>
</evidence>
<dbReference type="SUPFAM" id="SSF52743">
    <property type="entry name" value="Subtilisin-like"/>
    <property type="match status" value="1"/>
</dbReference>
<dbReference type="GO" id="GO:0006508">
    <property type="term" value="P:proteolysis"/>
    <property type="evidence" value="ECO:0007669"/>
    <property type="project" value="UniProtKB-KW"/>
</dbReference>
<feature type="domain" description="Peptidase S8/S53" evidence="7">
    <location>
        <begin position="143"/>
        <end position="400"/>
    </location>
</feature>
<comment type="similarity">
    <text evidence="1 5">Belongs to the peptidase S8 family.</text>
</comment>
<dbReference type="PANTHER" id="PTHR43806">
    <property type="entry name" value="PEPTIDASE S8"/>
    <property type="match status" value="1"/>
</dbReference>
<dbReference type="Pfam" id="PF00082">
    <property type="entry name" value="Peptidase_S8"/>
    <property type="match status" value="1"/>
</dbReference>
<reference evidence="8 9" key="1">
    <citation type="submission" date="2020-08" db="EMBL/GenBank/DDBJ databases">
        <title>Genomic Encyclopedia of Type Strains, Phase IV (KMG-IV): sequencing the most valuable type-strain genomes for metagenomic binning, comparative biology and taxonomic classification.</title>
        <authorList>
            <person name="Goeker M."/>
        </authorList>
    </citation>
    <scope>NUCLEOTIDE SEQUENCE [LARGE SCALE GENOMIC DNA]</scope>
    <source>
        <strain evidence="8 9">DSM 29854</strain>
    </source>
</reference>
<dbReference type="InterPro" id="IPR036852">
    <property type="entry name" value="Peptidase_S8/S53_dom_sf"/>
</dbReference>
<dbReference type="InterPro" id="IPR050131">
    <property type="entry name" value="Peptidase_S8_subtilisin-like"/>
</dbReference>
<evidence type="ECO:0000259" key="7">
    <source>
        <dbReference type="Pfam" id="PF00082"/>
    </source>
</evidence>
<dbReference type="RefSeq" id="WP_182512534.1">
    <property type="nucleotide sequence ID" value="NZ_JACJIQ010000005.1"/>
</dbReference>
<feature type="chain" id="PRO_5032760602" evidence="6">
    <location>
        <begin position="26"/>
        <end position="510"/>
    </location>
</feature>
<proteinExistence type="inferred from homology"/>
<feature type="active site" description="Charge relay system" evidence="5">
    <location>
        <position position="198"/>
    </location>
</feature>
<dbReference type="GO" id="GO:0004252">
    <property type="term" value="F:serine-type endopeptidase activity"/>
    <property type="evidence" value="ECO:0007669"/>
    <property type="project" value="UniProtKB-UniRule"/>
</dbReference>